<keyword evidence="5" id="KW-0413">Isomerase</keyword>
<comment type="catalytic activity">
    <reaction evidence="1">
        <text>chorismate = prephenate</text>
        <dbReference type="Rhea" id="RHEA:13897"/>
        <dbReference type="ChEBI" id="CHEBI:29748"/>
        <dbReference type="ChEBI" id="CHEBI:29934"/>
        <dbReference type="EC" id="5.4.99.5"/>
    </reaction>
</comment>
<comment type="subcellular location">
    <subcellularLocation>
        <location evidence="2">Cytoplasm</location>
    </subcellularLocation>
</comment>
<dbReference type="SUPFAM" id="SSF48600">
    <property type="entry name" value="Chorismate mutase II"/>
    <property type="match status" value="1"/>
</dbReference>
<protein>
    <recommendedName>
        <fullName evidence="3">chorismate mutase</fullName>
        <ecNumber evidence="3">5.4.99.5</ecNumber>
    </recommendedName>
</protein>
<dbReference type="ExpressionAtlas" id="A0A3L6FA84">
    <property type="expression patterns" value="baseline and differential"/>
</dbReference>
<dbReference type="Proteomes" id="UP000251960">
    <property type="component" value="Chromosome 3"/>
</dbReference>
<dbReference type="Gene3D" id="1.10.590.10">
    <property type="entry name" value="Chorismate mutase, AroQ class superfamily, eukaryotic"/>
    <property type="match status" value="1"/>
</dbReference>
<dbReference type="Pfam" id="PF01798">
    <property type="entry name" value="Nop"/>
    <property type="match status" value="1"/>
</dbReference>
<evidence type="ECO:0000313" key="7">
    <source>
        <dbReference type="EMBL" id="PWZ30152.1"/>
    </source>
</evidence>
<gene>
    <name evidence="7" type="primary">NOP5-2_2</name>
    <name evidence="7" type="ORF">Zm00014a_033292</name>
</gene>
<reference evidence="7" key="1">
    <citation type="journal article" date="2018" name="Nat. Genet.">
        <title>Extensive intraspecific gene order and gene structural variations between Mo17 and other maize genomes.</title>
        <authorList>
            <person name="Sun S."/>
            <person name="Zhou Y."/>
            <person name="Chen J."/>
            <person name="Shi J."/>
            <person name="Zhao H."/>
            <person name="Zhao H."/>
            <person name="Song W."/>
            <person name="Zhang M."/>
            <person name="Cui Y."/>
            <person name="Dong X."/>
            <person name="Liu H."/>
            <person name="Ma X."/>
            <person name="Jiao Y."/>
            <person name="Wang B."/>
            <person name="Wei X."/>
            <person name="Stein J.C."/>
            <person name="Glaubitz J.C."/>
            <person name="Lu F."/>
            <person name="Yu G."/>
            <person name="Liang C."/>
            <person name="Fengler K."/>
            <person name="Li B."/>
            <person name="Rafalski A."/>
            <person name="Schnable P.S."/>
            <person name="Ware D.H."/>
            <person name="Buckler E.S."/>
            <person name="Lai J."/>
        </authorList>
    </citation>
    <scope>NUCLEOTIDE SEQUENCE [LARGE SCALE GENOMIC DNA]</scope>
    <source>
        <tissue evidence="7">Seedling</tissue>
    </source>
</reference>
<evidence type="ECO:0000256" key="4">
    <source>
        <dbReference type="ARBA" id="ARBA00022490"/>
    </source>
</evidence>
<dbReference type="GO" id="GO:0009073">
    <property type="term" value="P:aromatic amino acid family biosynthetic process"/>
    <property type="evidence" value="ECO:0007669"/>
    <property type="project" value="InterPro"/>
</dbReference>
<dbReference type="GO" id="GO:0046417">
    <property type="term" value="P:chorismate metabolic process"/>
    <property type="evidence" value="ECO:0007669"/>
    <property type="project" value="InterPro"/>
</dbReference>
<evidence type="ECO:0000256" key="2">
    <source>
        <dbReference type="ARBA" id="ARBA00004496"/>
    </source>
</evidence>
<evidence type="ECO:0000256" key="1">
    <source>
        <dbReference type="ARBA" id="ARBA00000824"/>
    </source>
</evidence>
<comment type="caution">
    <text evidence="7">The sequence shown here is derived from an EMBL/GenBank/DDBJ whole genome shotgun (WGS) entry which is preliminary data.</text>
</comment>
<dbReference type="Gene3D" id="1.10.246.90">
    <property type="entry name" value="Nop domain"/>
    <property type="match status" value="1"/>
</dbReference>
<name>A0A3L6FA84_MAIZE</name>
<dbReference type="EC" id="5.4.99.5" evidence="3"/>
<dbReference type="EMBL" id="NCVQ01000004">
    <property type="protein sequence ID" value="PWZ30152.1"/>
    <property type="molecule type" value="Genomic_DNA"/>
</dbReference>
<evidence type="ECO:0000256" key="5">
    <source>
        <dbReference type="ARBA" id="ARBA00023235"/>
    </source>
</evidence>
<dbReference type="PANTHER" id="PTHR21145:SF12">
    <property type="entry name" value="CHORISMATE MUTASE"/>
    <property type="match status" value="1"/>
</dbReference>
<dbReference type="AlphaFoldDB" id="A0A3L6FA84"/>
<dbReference type="InterPro" id="IPR008238">
    <property type="entry name" value="Chorismate_mutase_AroQ_euk"/>
</dbReference>
<dbReference type="InterPro" id="IPR036263">
    <property type="entry name" value="Chorismate_II_sf"/>
</dbReference>
<proteinExistence type="predicted"/>
<accession>A0A3L6FA84</accession>
<dbReference type="PANTHER" id="PTHR21145">
    <property type="entry name" value="CHORISMATE MUTASE"/>
    <property type="match status" value="1"/>
</dbReference>
<evidence type="ECO:0000256" key="3">
    <source>
        <dbReference type="ARBA" id="ARBA00012404"/>
    </source>
</evidence>
<dbReference type="InterPro" id="IPR002687">
    <property type="entry name" value="Nop_dom"/>
</dbReference>
<organism evidence="7">
    <name type="scientific">Zea mays</name>
    <name type="common">Maize</name>
    <dbReference type="NCBI Taxonomy" id="4577"/>
    <lineage>
        <taxon>Eukaryota</taxon>
        <taxon>Viridiplantae</taxon>
        <taxon>Streptophyta</taxon>
        <taxon>Embryophyta</taxon>
        <taxon>Tracheophyta</taxon>
        <taxon>Spermatophyta</taxon>
        <taxon>Magnoliopsida</taxon>
        <taxon>Liliopsida</taxon>
        <taxon>Poales</taxon>
        <taxon>Poaceae</taxon>
        <taxon>PACMAD clade</taxon>
        <taxon>Panicoideae</taxon>
        <taxon>Andropogonodae</taxon>
        <taxon>Andropogoneae</taxon>
        <taxon>Tripsacinae</taxon>
        <taxon>Zea</taxon>
    </lineage>
</organism>
<dbReference type="SUPFAM" id="SSF89124">
    <property type="entry name" value="Nop domain"/>
    <property type="match status" value="1"/>
</dbReference>
<evidence type="ECO:0000259" key="6">
    <source>
        <dbReference type="Pfam" id="PF01798"/>
    </source>
</evidence>
<keyword evidence="4" id="KW-0963">Cytoplasm</keyword>
<dbReference type="InterPro" id="IPR042239">
    <property type="entry name" value="Nop_C"/>
</dbReference>
<dbReference type="GO" id="GO:0004106">
    <property type="term" value="F:chorismate mutase activity"/>
    <property type="evidence" value="ECO:0007669"/>
    <property type="project" value="UniProtKB-EC"/>
</dbReference>
<sequence>MATPLVSMSMAGVFWSNSGLSQSSGRLANLVTTSKDKHSTPKYGLFYLASLIGKASQKHKGKISLSLATKTALAIYYDGEDNSIATESQIKVENLGNQLVQQKGKHKIEVYEKDRKKGDGALTTHARPRFLKMNRLFVDSLCSVKKLKKTNDFIMIIWKNVMKITEQLGKTVLLTKVDLITIYRYESFPLRVTGWSVELMAYAFLVVSPPDMSQCFEEMAAAASNKTSSWRWRMSSAGPAIVMLCWSSMPQMTDPFSLMDMLIFKAVEEQVKKRVENKARIFEQNATDSECKVDPKVLSKLYDQWVMPQTKDVEVEYLVRCLD</sequence>
<dbReference type="GO" id="GO:0005737">
    <property type="term" value="C:cytoplasm"/>
    <property type="evidence" value="ECO:0007669"/>
    <property type="project" value="UniProtKB-SubCell"/>
</dbReference>
<dbReference type="InterPro" id="IPR036070">
    <property type="entry name" value="Nop_dom_sf"/>
</dbReference>
<feature type="domain" description="Nop" evidence="6">
    <location>
        <begin position="26"/>
        <end position="87"/>
    </location>
</feature>
<dbReference type="InterPro" id="IPR037039">
    <property type="entry name" value="CM_AroQ_sf_eucaryotic"/>
</dbReference>